<reference evidence="2" key="1">
    <citation type="submission" date="2015-01" db="EMBL/GenBank/DDBJ databases">
        <authorList>
            <person name="Aksoy S."/>
            <person name="Warren W."/>
            <person name="Wilson R.K."/>
        </authorList>
    </citation>
    <scope>NUCLEOTIDE SEQUENCE [LARGE SCALE GENOMIC DNA]</scope>
    <source>
        <strain evidence="2">IAEA</strain>
    </source>
</reference>
<proteinExistence type="predicted"/>
<dbReference type="EMBL" id="JXJN01017317">
    <property type="status" value="NOT_ANNOTATED_CDS"/>
    <property type="molecule type" value="Genomic_DNA"/>
</dbReference>
<reference evidence="1" key="2">
    <citation type="submission" date="2020-05" db="UniProtKB">
        <authorList>
            <consortium name="EnsemblMetazoa"/>
        </authorList>
    </citation>
    <scope>IDENTIFICATION</scope>
    <source>
        <strain evidence="1">IAEA</strain>
    </source>
</reference>
<dbReference type="EnsemblMetazoa" id="GPPI035470-RA">
    <property type="protein sequence ID" value="GPPI035470-PA"/>
    <property type="gene ID" value="GPPI035470"/>
</dbReference>
<accession>A0A1B0BNC0</accession>
<organism evidence="1 2">
    <name type="scientific">Glossina palpalis gambiensis</name>
    <dbReference type="NCBI Taxonomy" id="67801"/>
    <lineage>
        <taxon>Eukaryota</taxon>
        <taxon>Metazoa</taxon>
        <taxon>Ecdysozoa</taxon>
        <taxon>Arthropoda</taxon>
        <taxon>Hexapoda</taxon>
        <taxon>Insecta</taxon>
        <taxon>Pterygota</taxon>
        <taxon>Neoptera</taxon>
        <taxon>Endopterygota</taxon>
        <taxon>Diptera</taxon>
        <taxon>Brachycera</taxon>
        <taxon>Muscomorpha</taxon>
        <taxon>Hippoboscoidea</taxon>
        <taxon>Glossinidae</taxon>
        <taxon>Glossina</taxon>
    </lineage>
</organism>
<name>A0A1B0BNC0_9MUSC</name>
<evidence type="ECO:0000313" key="2">
    <source>
        <dbReference type="Proteomes" id="UP000092460"/>
    </source>
</evidence>
<evidence type="ECO:0000313" key="1">
    <source>
        <dbReference type="EnsemblMetazoa" id="GPPI035470-PA"/>
    </source>
</evidence>
<dbReference type="AlphaFoldDB" id="A0A1B0BNC0"/>
<dbReference type="Proteomes" id="UP000092460">
    <property type="component" value="Unassembled WGS sequence"/>
</dbReference>
<keyword evidence="2" id="KW-1185">Reference proteome</keyword>
<dbReference type="VEuPathDB" id="VectorBase:GPPI035470"/>
<sequence>MFTFVFVAFKTSFQFNVKDEVDIGVTVTVAVSAALSLSNNNQPTCFLRTVRNLYLASKRIENFKEFRFHTFHDKLLRSLLNDLMCFLNMEGTCLQWCFLPFKKFSFSNSAVALLSTSYICDPVLPQLCLDMEPYG</sequence>
<protein>
    <submittedName>
        <fullName evidence="1">Uncharacterized protein</fullName>
    </submittedName>
</protein>